<dbReference type="GO" id="GO:0051377">
    <property type="term" value="F:mannose-ethanolamine phosphotransferase activity"/>
    <property type="evidence" value="ECO:0007669"/>
    <property type="project" value="TreeGrafter"/>
</dbReference>
<dbReference type="GeneID" id="25570051"/>
<organism evidence="3 4">
    <name type="scientific">Thecamonas trahens ATCC 50062</name>
    <dbReference type="NCBI Taxonomy" id="461836"/>
    <lineage>
        <taxon>Eukaryota</taxon>
        <taxon>Apusozoa</taxon>
        <taxon>Apusomonadida</taxon>
        <taxon>Apusomonadidae</taxon>
        <taxon>Thecamonas</taxon>
    </lineage>
</organism>
<dbReference type="InterPro" id="IPR039524">
    <property type="entry name" value="PIGO/GPI13"/>
</dbReference>
<keyword evidence="4" id="KW-1185">Reference proteome</keyword>
<dbReference type="EMBL" id="GL349473">
    <property type="protein sequence ID" value="KNC52573.1"/>
    <property type="molecule type" value="Genomic_DNA"/>
</dbReference>
<feature type="transmembrane region" description="Helical" evidence="2">
    <location>
        <begin position="538"/>
        <end position="562"/>
    </location>
</feature>
<evidence type="ECO:0008006" key="5">
    <source>
        <dbReference type="Google" id="ProtNLM"/>
    </source>
</evidence>
<feature type="compositionally biased region" description="Acidic residues" evidence="1">
    <location>
        <begin position="677"/>
        <end position="687"/>
    </location>
</feature>
<keyword evidence="2" id="KW-1133">Transmembrane helix</keyword>
<dbReference type="PANTHER" id="PTHR23071:SF1">
    <property type="entry name" value="GPI ETHANOLAMINE PHOSPHATE TRANSFERASE 3"/>
    <property type="match status" value="1"/>
</dbReference>
<dbReference type="RefSeq" id="XP_013755379.1">
    <property type="nucleotide sequence ID" value="XM_013899925.1"/>
</dbReference>
<feature type="transmembrane region" description="Helical" evidence="2">
    <location>
        <begin position="430"/>
        <end position="449"/>
    </location>
</feature>
<evidence type="ECO:0000313" key="3">
    <source>
        <dbReference type="EMBL" id="KNC52573.1"/>
    </source>
</evidence>
<dbReference type="AlphaFoldDB" id="A0A0L0DMG8"/>
<dbReference type="GO" id="GO:0006506">
    <property type="term" value="P:GPI anchor biosynthetic process"/>
    <property type="evidence" value="ECO:0007669"/>
    <property type="project" value="InterPro"/>
</dbReference>
<sequence>MKVQLPSMSVPNWVTSLTGAPPELTGVLGNLLIPETKYDSIYNEAQIYGLNRGMTASPWMSDIVKSTLPFLSGDGTLSPSTLPKVNGVPISVGRPTADPADDLRAAVAKQAIALQGSALEYGLFLAHFSDVDMQGHSFGVSKTYNSDDSYNGAVTNKTRILDELTDALDDDTVVFIFADHGHVNRGGHGGVQDELTNVPLIIYRKNSNFASTPYSGPAFSGQIENTDLAPTVAAILGMPVPRQATGRFITDALVFASQPARTLHYYDLFVQKQRFVAAFLGTVPEYKAIDSDLVYGNHTGESEEFYKVGVDRLVSTWRAARAHALRMWILRNAMLTLILNIIVLIVVAYVLQVYTFVDLSLVLRCCCCSRFTGEADRAKNIKALAWAFWSVAAFYFFSIGAFVLLYLWYGHTIDEWESTLIHTPGVVPRFVAYVICPSSLAAFLVVRSYHVSALAFRKIVPGSSWRAKLRVVGLNFLNLFADSSAQINHPEFIYLARYYTAAMALVGVLTVFLAEATFTVLVPLIFRVPFVTPAFWGLRFRLLTVQMMTIPFIIATMVEVYLSGRGLDDYRDDAADPVYILRVRKDARSALGKRASVADVDSTNAVLVLQRHHSERFNNIHTTEDLLHATVPQASIVQASEATPSASKPLPHHDNGSSRYHMPTNGYAAVDAHTADSDDSDNSDGDLELGPVASMPTASGSGASSSSVSPSEYTSV</sequence>
<feature type="transmembrane region" description="Helical" evidence="2">
    <location>
        <begin position="498"/>
        <end position="526"/>
    </location>
</feature>
<dbReference type="GO" id="GO:0005789">
    <property type="term" value="C:endoplasmic reticulum membrane"/>
    <property type="evidence" value="ECO:0007669"/>
    <property type="project" value="TreeGrafter"/>
</dbReference>
<dbReference type="InterPro" id="IPR017850">
    <property type="entry name" value="Alkaline_phosphatase_core_sf"/>
</dbReference>
<proteinExistence type="predicted"/>
<feature type="compositionally biased region" description="Low complexity" evidence="1">
    <location>
        <begin position="694"/>
        <end position="716"/>
    </location>
</feature>
<dbReference type="InterPro" id="IPR002591">
    <property type="entry name" value="Phosphodiest/P_Trfase"/>
</dbReference>
<evidence type="ECO:0000313" key="4">
    <source>
        <dbReference type="Proteomes" id="UP000054408"/>
    </source>
</evidence>
<feature type="transmembrane region" description="Helical" evidence="2">
    <location>
        <begin position="328"/>
        <end position="347"/>
    </location>
</feature>
<evidence type="ECO:0000256" key="1">
    <source>
        <dbReference type="SAM" id="MobiDB-lite"/>
    </source>
</evidence>
<protein>
    <recommendedName>
        <fullName evidence="5">Sulfatase N-terminal domain-containing protein</fullName>
    </recommendedName>
</protein>
<dbReference type="OrthoDB" id="445007at2759"/>
<name>A0A0L0DMG8_THETB</name>
<evidence type="ECO:0000256" key="2">
    <source>
        <dbReference type="SAM" id="Phobius"/>
    </source>
</evidence>
<keyword evidence="2" id="KW-0472">Membrane</keyword>
<dbReference type="PANTHER" id="PTHR23071">
    <property type="entry name" value="PHOSPHATIDYLINOSITOL GLYCAN"/>
    <property type="match status" value="1"/>
</dbReference>
<dbReference type="Gene3D" id="3.40.720.10">
    <property type="entry name" value="Alkaline Phosphatase, subunit A"/>
    <property type="match status" value="1"/>
</dbReference>
<accession>A0A0L0DMG8</accession>
<keyword evidence="2" id="KW-0812">Transmembrane</keyword>
<reference evidence="3 4" key="1">
    <citation type="submission" date="2010-05" db="EMBL/GenBank/DDBJ databases">
        <title>The Genome Sequence of Thecamonas trahens ATCC 50062.</title>
        <authorList>
            <consortium name="The Broad Institute Genome Sequencing Platform"/>
            <person name="Russ C."/>
            <person name="Cuomo C."/>
            <person name="Shea T."/>
            <person name="Young S.K."/>
            <person name="Zeng Q."/>
            <person name="Koehrsen M."/>
            <person name="Haas B."/>
            <person name="Borodovsky M."/>
            <person name="Guigo R."/>
            <person name="Alvarado L."/>
            <person name="Berlin A."/>
            <person name="Bochicchio J."/>
            <person name="Borenstein D."/>
            <person name="Chapman S."/>
            <person name="Chen Z."/>
            <person name="Freedman E."/>
            <person name="Gellesch M."/>
            <person name="Goldberg J."/>
            <person name="Griggs A."/>
            <person name="Gujja S."/>
            <person name="Heilman E."/>
            <person name="Heiman D."/>
            <person name="Hepburn T."/>
            <person name="Howarth C."/>
            <person name="Jen D."/>
            <person name="Larson L."/>
            <person name="Mehta T."/>
            <person name="Park D."/>
            <person name="Pearson M."/>
            <person name="Roberts A."/>
            <person name="Saif S."/>
            <person name="Shenoy N."/>
            <person name="Sisk P."/>
            <person name="Stolte C."/>
            <person name="Sykes S."/>
            <person name="Thomson T."/>
            <person name="Walk T."/>
            <person name="White J."/>
            <person name="Yandava C."/>
            <person name="Burger G."/>
            <person name="Gray M.W."/>
            <person name="Holland P.W.H."/>
            <person name="King N."/>
            <person name="Lang F.B.F."/>
            <person name="Roger A.J."/>
            <person name="Ruiz-Trillo I."/>
            <person name="Lander E."/>
            <person name="Nusbaum C."/>
        </authorList>
    </citation>
    <scope>NUCLEOTIDE SEQUENCE [LARGE SCALE GENOMIC DNA]</scope>
    <source>
        <strain evidence="3 4">ATCC 50062</strain>
    </source>
</reference>
<feature type="transmembrane region" description="Helical" evidence="2">
    <location>
        <begin position="384"/>
        <end position="410"/>
    </location>
</feature>
<dbReference type="SUPFAM" id="SSF53649">
    <property type="entry name" value="Alkaline phosphatase-like"/>
    <property type="match status" value="1"/>
</dbReference>
<dbReference type="OMA" id="HTIDEWE"/>
<feature type="region of interest" description="Disordered" evidence="1">
    <location>
        <begin position="639"/>
        <end position="716"/>
    </location>
</feature>
<dbReference type="Pfam" id="PF01663">
    <property type="entry name" value="Phosphodiest"/>
    <property type="match status" value="1"/>
</dbReference>
<dbReference type="Proteomes" id="UP000054408">
    <property type="component" value="Unassembled WGS sequence"/>
</dbReference>
<gene>
    <name evidence="3" type="ORF">AMSG_12136</name>
</gene>
<dbReference type="eggNOG" id="KOG2126">
    <property type="taxonomic scope" value="Eukaryota"/>
</dbReference>
<dbReference type="STRING" id="461836.A0A0L0DMG8"/>